<organism evidence="3 4">
    <name type="scientific">Promicromonospora alba</name>
    <dbReference type="NCBI Taxonomy" id="1616110"/>
    <lineage>
        <taxon>Bacteria</taxon>
        <taxon>Bacillati</taxon>
        <taxon>Actinomycetota</taxon>
        <taxon>Actinomycetes</taxon>
        <taxon>Micrococcales</taxon>
        <taxon>Promicromonosporaceae</taxon>
        <taxon>Promicromonospora</taxon>
    </lineage>
</organism>
<comment type="similarity">
    <text evidence="1">Belongs to the short-chain dehydrogenases/reductases (SDR) family.</text>
</comment>
<dbReference type="InterPro" id="IPR057326">
    <property type="entry name" value="KR_dom"/>
</dbReference>
<gene>
    <name evidence="3" type="ORF">ACFO6V_10785</name>
</gene>
<dbReference type="InterPro" id="IPR002347">
    <property type="entry name" value="SDR_fam"/>
</dbReference>
<sequence length="240" mass="24922">MRKVVVTGGGTGMGLATAKRFAGDGDEVLIVGRRSDVLEEAATAFPELIRPFAGDLTDHDDVARLVAELAGDPVDVLVNCAGGLIKRSSSNDLAASIEQYRRTIDANLVSAMTVTEALWPSLRRPGARVVSISSIAAQRGGGGAYSAAKAGLHGWSMGLARQGGPDLITVNIVAPGYVQDTEFFGDRGQSVRHDALVGETVLGRAGRPDDVAGAVHFLCSDDASWITGQVLSVNGGAYMT</sequence>
<reference evidence="4" key="1">
    <citation type="journal article" date="2019" name="Int. J. Syst. Evol. Microbiol.">
        <title>The Global Catalogue of Microorganisms (GCM) 10K type strain sequencing project: providing services to taxonomists for standard genome sequencing and annotation.</title>
        <authorList>
            <consortium name="The Broad Institute Genomics Platform"/>
            <consortium name="The Broad Institute Genome Sequencing Center for Infectious Disease"/>
            <person name="Wu L."/>
            <person name="Ma J."/>
        </authorList>
    </citation>
    <scope>NUCLEOTIDE SEQUENCE [LARGE SCALE GENOMIC DNA]</scope>
    <source>
        <strain evidence="4">CCUG 42722</strain>
    </source>
</reference>
<dbReference type="PROSITE" id="PS00061">
    <property type="entry name" value="ADH_SHORT"/>
    <property type="match status" value="1"/>
</dbReference>
<dbReference type="SUPFAM" id="SSF51735">
    <property type="entry name" value="NAD(P)-binding Rossmann-fold domains"/>
    <property type="match status" value="1"/>
</dbReference>
<dbReference type="Gene3D" id="3.40.50.720">
    <property type="entry name" value="NAD(P)-binding Rossmann-like Domain"/>
    <property type="match status" value="1"/>
</dbReference>
<dbReference type="GO" id="GO:0016491">
    <property type="term" value="F:oxidoreductase activity"/>
    <property type="evidence" value="ECO:0007669"/>
    <property type="project" value="UniProtKB-KW"/>
</dbReference>
<dbReference type="SMART" id="SM00822">
    <property type="entry name" value="PKS_KR"/>
    <property type="match status" value="1"/>
</dbReference>
<feature type="domain" description="Ketoreductase" evidence="2">
    <location>
        <begin position="2"/>
        <end position="181"/>
    </location>
</feature>
<protein>
    <submittedName>
        <fullName evidence="3">SDR family NAD(P)-dependent oxidoreductase</fullName>
        <ecNumber evidence="3">1.1.1.-</ecNumber>
    </submittedName>
</protein>
<comment type="caution">
    <text evidence="3">The sequence shown here is derived from an EMBL/GenBank/DDBJ whole genome shotgun (WGS) entry which is preliminary data.</text>
</comment>
<proteinExistence type="inferred from homology"/>
<dbReference type="Proteomes" id="UP001596011">
    <property type="component" value="Unassembled WGS sequence"/>
</dbReference>
<evidence type="ECO:0000259" key="2">
    <source>
        <dbReference type="SMART" id="SM00822"/>
    </source>
</evidence>
<name>A0ABV9HEN2_9MICO</name>
<dbReference type="PRINTS" id="PR00080">
    <property type="entry name" value="SDRFAMILY"/>
</dbReference>
<dbReference type="Pfam" id="PF13561">
    <property type="entry name" value="adh_short_C2"/>
    <property type="match status" value="1"/>
</dbReference>
<dbReference type="EC" id="1.1.1.-" evidence="3"/>
<keyword evidence="4" id="KW-1185">Reference proteome</keyword>
<evidence type="ECO:0000313" key="4">
    <source>
        <dbReference type="Proteomes" id="UP001596011"/>
    </source>
</evidence>
<dbReference type="PRINTS" id="PR00081">
    <property type="entry name" value="GDHRDH"/>
</dbReference>
<dbReference type="CDD" id="cd05233">
    <property type="entry name" value="SDR_c"/>
    <property type="match status" value="1"/>
</dbReference>
<dbReference type="InterPro" id="IPR020904">
    <property type="entry name" value="Sc_DH/Rdtase_CS"/>
</dbReference>
<evidence type="ECO:0000313" key="3">
    <source>
        <dbReference type="EMBL" id="MFC4628721.1"/>
    </source>
</evidence>
<dbReference type="PANTHER" id="PTHR42760:SF40">
    <property type="entry name" value="3-OXOACYL-[ACYL-CARRIER-PROTEIN] REDUCTASE, CHLOROPLASTIC"/>
    <property type="match status" value="1"/>
</dbReference>
<evidence type="ECO:0000256" key="1">
    <source>
        <dbReference type="ARBA" id="ARBA00006484"/>
    </source>
</evidence>
<dbReference type="RefSeq" id="WP_377135083.1">
    <property type="nucleotide sequence ID" value="NZ_JBHSFI010000003.1"/>
</dbReference>
<dbReference type="InterPro" id="IPR036291">
    <property type="entry name" value="NAD(P)-bd_dom_sf"/>
</dbReference>
<accession>A0ABV9HEN2</accession>
<keyword evidence="3" id="KW-0560">Oxidoreductase</keyword>
<dbReference type="EMBL" id="JBHSFI010000003">
    <property type="protein sequence ID" value="MFC4628721.1"/>
    <property type="molecule type" value="Genomic_DNA"/>
</dbReference>
<dbReference type="PANTHER" id="PTHR42760">
    <property type="entry name" value="SHORT-CHAIN DEHYDROGENASES/REDUCTASES FAMILY MEMBER"/>
    <property type="match status" value="1"/>
</dbReference>